<dbReference type="Proteomes" id="UP000230729">
    <property type="component" value="Unassembled WGS sequence"/>
</dbReference>
<reference evidence="2 3" key="1">
    <citation type="submission" date="2017-09" db="EMBL/GenBank/DDBJ databases">
        <title>Depth-based differentiation of microbial function through sediment-hosted aquifers and enrichment of novel symbionts in the deep terrestrial subsurface.</title>
        <authorList>
            <person name="Probst A.J."/>
            <person name="Ladd B."/>
            <person name="Jarett J.K."/>
            <person name="Geller-Mcgrath D.E."/>
            <person name="Sieber C.M."/>
            <person name="Emerson J.B."/>
            <person name="Anantharaman K."/>
            <person name="Thomas B.C."/>
            <person name="Malmstrom R."/>
            <person name="Stieglmeier M."/>
            <person name="Klingl A."/>
            <person name="Woyke T."/>
            <person name="Ryan C.M."/>
            <person name="Banfield J.F."/>
        </authorList>
    </citation>
    <scope>NUCLEOTIDE SEQUENCE [LARGE SCALE GENOMIC DNA]</scope>
    <source>
        <strain evidence="2">CG23_combo_of_CG06-09_8_20_14_all_49_15</strain>
    </source>
</reference>
<dbReference type="AlphaFoldDB" id="A0A2G9ZKN7"/>
<protein>
    <submittedName>
        <fullName evidence="2">Uncharacterized protein</fullName>
    </submittedName>
</protein>
<feature type="compositionally biased region" description="Polar residues" evidence="1">
    <location>
        <begin position="211"/>
        <end position="230"/>
    </location>
</feature>
<dbReference type="EMBL" id="PCSD01000063">
    <property type="protein sequence ID" value="PIP33739.1"/>
    <property type="molecule type" value="Genomic_DNA"/>
</dbReference>
<evidence type="ECO:0000313" key="2">
    <source>
        <dbReference type="EMBL" id="PIP33739.1"/>
    </source>
</evidence>
<sequence>MSDDKLQKLNNYFIRYIDKMLIEDIKLLKERNEELKFSYPYLLLACSCIDLFGAIEKGFKSPTGQGNTRERFTWFVIEWMGKINSLYKNADLAYLIYDSWRCCVVHQATLKKGFETSSYMYPREKHLNYITDNGRVFIHSLQFADDLIEAQKKYRKQINDNAGNTTYVDLLYNHLLDMMGDETKQCFDRFVKFLQDNNLVFNSTDSLATTGVSPHTSTATSSKLSSQDTVTRLPDRDDSIWATVSAAPDEDDLK</sequence>
<comment type="caution">
    <text evidence="2">The sequence shown here is derived from an EMBL/GenBank/DDBJ whole genome shotgun (WGS) entry which is preliminary data.</text>
</comment>
<proteinExistence type="predicted"/>
<accession>A0A2G9ZKN7</accession>
<name>A0A2G9ZKN7_9BACT</name>
<evidence type="ECO:0000313" key="3">
    <source>
        <dbReference type="Proteomes" id="UP000230729"/>
    </source>
</evidence>
<organism evidence="2 3">
    <name type="scientific">Candidatus Falkowbacteria bacterium CG23_combo_of_CG06-09_8_20_14_all_49_15</name>
    <dbReference type="NCBI Taxonomy" id="1974572"/>
    <lineage>
        <taxon>Bacteria</taxon>
        <taxon>Candidatus Falkowiibacteriota</taxon>
    </lineage>
</organism>
<evidence type="ECO:0000256" key="1">
    <source>
        <dbReference type="SAM" id="MobiDB-lite"/>
    </source>
</evidence>
<feature type="region of interest" description="Disordered" evidence="1">
    <location>
        <begin position="211"/>
        <end position="231"/>
    </location>
</feature>
<gene>
    <name evidence="2" type="ORF">COX22_02730</name>
</gene>